<dbReference type="SMART" id="SM00100">
    <property type="entry name" value="cNMP"/>
    <property type="match status" value="1"/>
</dbReference>
<dbReference type="InterPro" id="IPR000595">
    <property type="entry name" value="cNMP-bd_dom"/>
</dbReference>
<evidence type="ECO:0000313" key="3">
    <source>
        <dbReference type="EMBL" id="CAF1122428.1"/>
    </source>
</evidence>
<protein>
    <recommendedName>
        <fullName evidence="2">Cyclic nucleotide-binding domain-containing protein</fullName>
    </recommendedName>
</protein>
<dbReference type="AlphaFoldDB" id="A0A814QP00"/>
<dbReference type="InterPro" id="IPR014710">
    <property type="entry name" value="RmlC-like_jellyroll"/>
</dbReference>
<proteinExistence type="predicted"/>
<dbReference type="InterPro" id="IPR018490">
    <property type="entry name" value="cNMP-bd_dom_sf"/>
</dbReference>
<feature type="domain" description="Cyclic nucleotide-binding" evidence="2">
    <location>
        <begin position="216"/>
        <end position="320"/>
    </location>
</feature>
<dbReference type="Proteomes" id="UP000663845">
    <property type="component" value="Unassembled WGS sequence"/>
</dbReference>
<accession>A0A814QP00</accession>
<feature type="region of interest" description="Disordered" evidence="1">
    <location>
        <begin position="13"/>
        <end position="34"/>
    </location>
</feature>
<name>A0A814QP00_9BILA</name>
<evidence type="ECO:0000259" key="2">
    <source>
        <dbReference type="PROSITE" id="PS50042"/>
    </source>
</evidence>
<comment type="caution">
    <text evidence="3">The sequence shown here is derived from an EMBL/GenBank/DDBJ whole genome shotgun (WGS) entry which is preliminary data.</text>
</comment>
<reference evidence="3" key="1">
    <citation type="submission" date="2021-02" db="EMBL/GenBank/DDBJ databases">
        <authorList>
            <person name="Nowell W R."/>
        </authorList>
    </citation>
    <scope>NUCLEOTIDE SEQUENCE</scope>
</reference>
<dbReference type="CDD" id="cd00038">
    <property type="entry name" value="CAP_ED"/>
    <property type="match status" value="1"/>
</dbReference>
<feature type="domain" description="Cyclic nucleotide-binding" evidence="2">
    <location>
        <begin position="540"/>
        <end position="583"/>
    </location>
</feature>
<evidence type="ECO:0000313" key="4">
    <source>
        <dbReference type="Proteomes" id="UP000663845"/>
    </source>
</evidence>
<sequence>MLTSALSNPMTCNFYRDKAKQPKASRSKSQPIHESRISFLPPISTSPVRPTKSFFENLLHLKPYGSLSTAGAMDNRTRVSAYGTTIISDRSSRAKMGHHSVVSGYSAHSTNDHMPHDARPLPTRLTLKFRRAGDLILFAIHWCNFARKKNQLRSMEYQSYLQTNDTPDKRMFDKTNFKIQTLDILPVVQEFFKQPTGERNLDNADQVRRCLADVKPFSRLPKVFQDQLLQKAWYECYPEQRTIIRQGERPAYFYIVLSGSAIPTFKRESDGSVETLDVLKRGCTFGDQSLLNDSKQYYTVMSKTKLELLVLWKNDFKSIFATRDRHCSKADLRYLKNHISFLRGFPLDRLNEIPNGIQHHHFGLSEIIARDSRRMKHIFIVKKGSLDVWKRLDPVDNNQDLTKSTLERLENEKIFDDQNDLTGDSRALFSDIRLGADSSGSLANALDGATRSNHSLGEDQRAASAVSTTSRSIINEDKKFPGLIDKRDRIQLIDYEALSINSTGTKLTLTNALLKQNQSANKETVRRKLAHPDKRIYVHVKTLNEGQHFGLTDMLFPNQPALTVISNECECFLLDKASFTQFVTDQYKKVVRRTETPFPNDVAFDEKYHKNEVWRRYSKKLYLETLDRLNQRHPETIKSSVNINEPKHYQHRQSILIDAI</sequence>
<dbReference type="EMBL" id="CAJNOG010000257">
    <property type="protein sequence ID" value="CAF1122428.1"/>
    <property type="molecule type" value="Genomic_DNA"/>
</dbReference>
<dbReference type="PROSITE" id="PS50042">
    <property type="entry name" value="CNMP_BINDING_3"/>
    <property type="match status" value="3"/>
</dbReference>
<dbReference type="Pfam" id="PF00027">
    <property type="entry name" value="cNMP_binding"/>
    <property type="match status" value="1"/>
</dbReference>
<gene>
    <name evidence="3" type="ORF">JYZ213_LOCUS22555</name>
</gene>
<dbReference type="Gene3D" id="2.60.120.10">
    <property type="entry name" value="Jelly Rolls"/>
    <property type="match status" value="2"/>
</dbReference>
<dbReference type="SUPFAM" id="SSF51206">
    <property type="entry name" value="cAMP-binding domain-like"/>
    <property type="match status" value="2"/>
</dbReference>
<dbReference type="PANTHER" id="PTHR23011:SF28">
    <property type="entry name" value="CYCLIC NUCLEOTIDE-BINDING DOMAIN CONTAINING PROTEIN"/>
    <property type="match status" value="1"/>
</dbReference>
<dbReference type="PANTHER" id="PTHR23011">
    <property type="entry name" value="CYCLIC NUCLEOTIDE-BINDING DOMAIN CONTAINING PROTEIN"/>
    <property type="match status" value="1"/>
</dbReference>
<feature type="domain" description="Cyclic nucleotide-binding" evidence="2">
    <location>
        <begin position="341"/>
        <end position="427"/>
    </location>
</feature>
<evidence type="ECO:0000256" key="1">
    <source>
        <dbReference type="SAM" id="MobiDB-lite"/>
    </source>
</evidence>
<organism evidence="3 4">
    <name type="scientific">Adineta steineri</name>
    <dbReference type="NCBI Taxonomy" id="433720"/>
    <lineage>
        <taxon>Eukaryota</taxon>
        <taxon>Metazoa</taxon>
        <taxon>Spiralia</taxon>
        <taxon>Gnathifera</taxon>
        <taxon>Rotifera</taxon>
        <taxon>Eurotatoria</taxon>
        <taxon>Bdelloidea</taxon>
        <taxon>Adinetida</taxon>
        <taxon>Adinetidae</taxon>
        <taxon>Adineta</taxon>
    </lineage>
</organism>